<reference evidence="1" key="2">
    <citation type="journal article" date="2015" name="Fish Shellfish Immunol.">
        <title>Early steps in the European eel (Anguilla anguilla)-Vibrio vulnificus interaction in the gills: Role of the RtxA13 toxin.</title>
        <authorList>
            <person name="Callol A."/>
            <person name="Pajuelo D."/>
            <person name="Ebbesson L."/>
            <person name="Teles M."/>
            <person name="MacKenzie S."/>
            <person name="Amaro C."/>
        </authorList>
    </citation>
    <scope>NUCLEOTIDE SEQUENCE</scope>
</reference>
<dbReference type="EMBL" id="GBXM01020655">
    <property type="protein sequence ID" value="JAH87922.1"/>
    <property type="molecule type" value="Transcribed_RNA"/>
</dbReference>
<protein>
    <submittedName>
        <fullName evidence="1">Uncharacterized protein</fullName>
    </submittedName>
</protein>
<evidence type="ECO:0000313" key="1">
    <source>
        <dbReference type="EMBL" id="JAH87922.1"/>
    </source>
</evidence>
<dbReference type="AlphaFoldDB" id="A0A0E9WC54"/>
<reference evidence="1" key="1">
    <citation type="submission" date="2014-11" db="EMBL/GenBank/DDBJ databases">
        <authorList>
            <person name="Amaro Gonzalez C."/>
        </authorList>
    </citation>
    <scope>NUCLEOTIDE SEQUENCE</scope>
</reference>
<accession>A0A0E9WC54</accession>
<sequence>MRRTQLVKLSSFAPSGYALLKRKPEFVTTTTCTVATLSQTL</sequence>
<name>A0A0E9WC54_ANGAN</name>
<proteinExistence type="predicted"/>
<organism evidence="1">
    <name type="scientific">Anguilla anguilla</name>
    <name type="common">European freshwater eel</name>
    <name type="synonym">Muraena anguilla</name>
    <dbReference type="NCBI Taxonomy" id="7936"/>
    <lineage>
        <taxon>Eukaryota</taxon>
        <taxon>Metazoa</taxon>
        <taxon>Chordata</taxon>
        <taxon>Craniata</taxon>
        <taxon>Vertebrata</taxon>
        <taxon>Euteleostomi</taxon>
        <taxon>Actinopterygii</taxon>
        <taxon>Neopterygii</taxon>
        <taxon>Teleostei</taxon>
        <taxon>Anguilliformes</taxon>
        <taxon>Anguillidae</taxon>
        <taxon>Anguilla</taxon>
    </lineage>
</organism>